<evidence type="ECO:0000313" key="1">
    <source>
        <dbReference type="EMBL" id="OQP57630.1"/>
    </source>
</evidence>
<evidence type="ECO:0000313" key="2">
    <source>
        <dbReference type="Proteomes" id="UP000192796"/>
    </source>
</evidence>
<gene>
    <name evidence="1" type="ORF">A3860_08340</name>
</gene>
<comment type="caution">
    <text evidence="1">The sequence shown here is derived from an EMBL/GenBank/DDBJ whole genome shotgun (WGS) entry which is preliminary data.</text>
</comment>
<dbReference type="EMBL" id="LVYD01000113">
    <property type="protein sequence ID" value="OQP57630.1"/>
    <property type="molecule type" value="Genomic_DNA"/>
</dbReference>
<dbReference type="STRING" id="1703345.A3860_08340"/>
<reference evidence="1 2" key="1">
    <citation type="submission" date="2016-03" db="EMBL/GenBank/DDBJ databases">
        <title>Niastella vici sp. nov., isolated from farmland soil.</title>
        <authorList>
            <person name="Chen L."/>
            <person name="Wang D."/>
            <person name="Yang S."/>
            <person name="Wang G."/>
        </authorList>
    </citation>
    <scope>NUCLEOTIDE SEQUENCE [LARGE SCALE GENOMIC DNA]</scope>
    <source>
        <strain evidence="1 2">DJ57</strain>
    </source>
</reference>
<keyword evidence="2" id="KW-1185">Reference proteome</keyword>
<sequence length="169" mass="18845">MKTLTRTMLIVSLIGCFTNCHSKRLSAKNNKDQIMEVKNSFQRIDDKYAAGTSLIMNRNIAYVQAPIGDFLSRIWNLYGKPTEISYEGFGYTFKDVKTGLIFTVYSAGSGPAYGGDDSNKDKLLPIITRFDNMLTVTDNADCEITVENDFGTMKTGSKNGVPYDKMISE</sequence>
<accession>A0A1V9FH21</accession>
<name>A0A1V9FH21_9BACT</name>
<organism evidence="1 2">
    <name type="scientific">Niastella vici</name>
    <dbReference type="NCBI Taxonomy" id="1703345"/>
    <lineage>
        <taxon>Bacteria</taxon>
        <taxon>Pseudomonadati</taxon>
        <taxon>Bacteroidota</taxon>
        <taxon>Chitinophagia</taxon>
        <taxon>Chitinophagales</taxon>
        <taxon>Chitinophagaceae</taxon>
        <taxon>Niastella</taxon>
    </lineage>
</organism>
<proteinExistence type="predicted"/>
<dbReference type="AlphaFoldDB" id="A0A1V9FH21"/>
<protein>
    <submittedName>
        <fullName evidence="1">Uncharacterized protein</fullName>
    </submittedName>
</protein>
<dbReference type="Proteomes" id="UP000192796">
    <property type="component" value="Unassembled WGS sequence"/>
</dbReference>